<evidence type="ECO:0000313" key="2">
    <source>
        <dbReference type="EMBL" id="MDS1116380.1"/>
    </source>
</evidence>
<keyword evidence="1" id="KW-0175">Coiled coil</keyword>
<gene>
    <name evidence="2" type="ORF">RD149_21790</name>
</gene>
<evidence type="ECO:0000313" key="3">
    <source>
        <dbReference type="Proteomes" id="UP001265083"/>
    </source>
</evidence>
<comment type="caution">
    <text evidence="2">The sequence shown here is derived from an EMBL/GenBank/DDBJ whole genome shotgun (WGS) entry which is preliminary data.</text>
</comment>
<evidence type="ECO:0008006" key="4">
    <source>
        <dbReference type="Google" id="ProtNLM"/>
    </source>
</evidence>
<dbReference type="EMBL" id="JAVLUS010000024">
    <property type="protein sequence ID" value="MDS1116380.1"/>
    <property type="molecule type" value="Genomic_DNA"/>
</dbReference>
<dbReference type="Proteomes" id="UP001265083">
    <property type="component" value="Unassembled WGS sequence"/>
</dbReference>
<reference evidence="2 3" key="1">
    <citation type="submission" date="2023-08" db="EMBL/GenBank/DDBJ databases">
        <title>Bioegradation of LLDPE and BLDPE plastic by marine bacteria from coast plastic debris.</title>
        <authorList>
            <person name="Rong Z."/>
        </authorList>
    </citation>
    <scope>NUCLEOTIDE SEQUENCE [LARGE SCALE GENOMIC DNA]</scope>
    <source>
        <strain evidence="2 3">Z-2</strain>
    </source>
</reference>
<feature type="coiled-coil region" evidence="1">
    <location>
        <begin position="58"/>
        <end position="85"/>
    </location>
</feature>
<protein>
    <recommendedName>
        <fullName evidence="4">Sigma-70, region 4</fullName>
    </recommendedName>
</protein>
<keyword evidence="3" id="KW-1185">Reference proteome</keyword>
<dbReference type="RefSeq" id="WP_310952178.1">
    <property type="nucleotide sequence ID" value="NZ_JAVLUS010000024.1"/>
</dbReference>
<proteinExistence type="predicted"/>
<accession>A0ABU2GZG5</accession>
<organism evidence="2 3">
    <name type="scientific">Gordonia westfalica</name>
    <dbReference type="NCBI Taxonomy" id="158898"/>
    <lineage>
        <taxon>Bacteria</taxon>
        <taxon>Bacillati</taxon>
        <taxon>Actinomycetota</taxon>
        <taxon>Actinomycetes</taxon>
        <taxon>Mycobacteriales</taxon>
        <taxon>Gordoniaceae</taxon>
        <taxon>Gordonia</taxon>
    </lineage>
</organism>
<evidence type="ECO:0000256" key="1">
    <source>
        <dbReference type="SAM" id="Coils"/>
    </source>
</evidence>
<name>A0ABU2GZG5_9ACTN</name>
<sequence>MANAATTVRAVRIAGLDRWVLTWADGERTSPPLRLRSIPTFVAATFDEPPAIRWPSDVQALIERVESADQEAARAQEHAHAVRREVAQGLLDSGLAQSFGDVATVLGVSRQRIHQLLD</sequence>